<dbReference type="SUPFAM" id="SSF52980">
    <property type="entry name" value="Restriction endonuclease-like"/>
    <property type="match status" value="1"/>
</dbReference>
<dbReference type="Proteomes" id="UP000235598">
    <property type="component" value="Unassembled WGS sequence"/>
</dbReference>
<evidence type="ECO:0000256" key="5">
    <source>
        <dbReference type="ARBA" id="ARBA00023204"/>
    </source>
</evidence>
<keyword evidence="5" id="KW-0234">DNA repair</keyword>
<name>A0A2N6VJ49_9MICO</name>
<dbReference type="OrthoDB" id="9801520at2"/>
<keyword evidence="1" id="KW-0540">Nuclease</keyword>
<keyword evidence="2 7" id="KW-0255">Endonuclease</keyword>
<dbReference type="InterPro" id="IPR011335">
    <property type="entry name" value="Restrct_endonuc-II-like"/>
</dbReference>
<keyword evidence="3" id="KW-0227">DNA damage</keyword>
<protein>
    <submittedName>
        <fullName evidence="7">Very short patch repair endonuclease</fullName>
    </submittedName>
</protein>
<comment type="caution">
    <text evidence="7">The sequence shown here is derived from an EMBL/GenBank/DDBJ whole genome shotgun (WGS) entry which is preliminary data.</text>
</comment>
<keyword evidence="4" id="KW-0378">Hydrolase</keyword>
<dbReference type="AlphaFoldDB" id="A0A2N6VJ49"/>
<dbReference type="GO" id="GO:0016787">
    <property type="term" value="F:hydrolase activity"/>
    <property type="evidence" value="ECO:0007669"/>
    <property type="project" value="UniProtKB-KW"/>
</dbReference>
<evidence type="ECO:0000256" key="6">
    <source>
        <dbReference type="ARBA" id="ARBA00029466"/>
    </source>
</evidence>
<evidence type="ECO:0000256" key="2">
    <source>
        <dbReference type="ARBA" id="ARBA00022759"/>
    </source>
</evidence>
<organism evidence="7 8">
    <name type="scientific">Brevibacterium paucivorans</name>
    <dbReference type="NCBI Taxonomy" id="170994"/>
    <lineage>
        <taxon>Bacteria</taxon>
        <taxon>Bacillati</taxon>
        <taxon>Actinomycetota</taxon>
        <taxon>Actinomycetes</taxon>
        <taxon>Micrococcales</taxon>
        <taxon>Brevibacteriaceae</taxon>
        <taxon>Brevibacterium</taxon>
    </lineage>
</organism>
<evidence type="ECO:0000256" key="4">
    <source>
        <dbReference type="ARBA" id="ARBA00022801"/>
    </source>
</evidence>
<dbReference type="GO" id="GO:0004519">
    <property type="term" value="F:endonuclease activity"/>
    <property type="evidence" value="ECO:0007669"/>
    <property type="project" value="UniProtKB-KW"/>
</dbReference>
<dbReference type="EMBL" id="PNHK01000313">
    <property type="protein sequence ID" value="PMD04161.1"/>
    <property type="molecule type" value="Genomic_DNA"/>
</dbReference>
<evidence type="ECO:0000256" key="3">
    <source>
        <dbReference type="ARBA" id="ARBA00022763"/>
    </source>
</evidence>
<accession>A0A2N6VJ49</accession>
<evidence type="ECO:0000313" key="7">
    <source>
        <dbReference type="EMBL" id="PMD04161.1"/>
    </source>
</evidence>
<dbReference type="InterPro" id="IPR004603">
    <property type="entry name" value="DNA_mismatch_endonuc_vsr"/>
</dbReference>
<evidence type="ECO:0000313" key="8">
    <source>
        <dbReference type="Proteomes" id="UP000235598"/>
    </source>
</evidence>
<feature type="non-terminal residue" evidence="7">
    <location>
        <position position="95"/>
    </location>
</feature>
<dbReference type="Pfam" id="PF03852">
    <property type="entry name" value="Vsr"/>
    <property type="match status" value="1"/>
</dbReference>
<sequence length="95" mass="11087">MQANRRRDTKPELAIRRILHARGLRYRTDVRPDRSIRRHADIVFTKAKIAVFVDGCFWHGCPEHFIPPKANADYWAQKIEGNQMRDADTNDVLTA</sequence>
<proteinExistence type="inferred from homology"/>
<gene>
    <name evidence="7" type="ORF">CJ199_13680</name>
</gene>
<dbReference type="NCBIfam" id="TIGR00632">
    <property type="entry name" value="vsr"/>
    <property type="match status" value="1"/>
</dbReference>
<dbReference type="Gene3D" id="3.40.960.10">
    <property type="entry name" value="VSR Endonuclease"/>
    <property type="match status" value="1"/>
</dbReference>
<evidence type="ECO:0000256" key="1">
    <source>
        <dbReference type="ARBA" id="ARBA00022722"/>
    </source>
</evidence>
<comment type="similarity">
    <text evidence="6">Belongs to the Vsr family.</text>
</comment>
<dbReference type="GO" id="GO:0006298">
    <property type="term" value="P:mismatch repair"/>
    <property type="evidence" value="ECO:0007669"/>
    <property type="project" value="InterPro"/>
</dbReference>
<reference evidence="7 8" key="1">
    <citation type="submission" date="2017-09" db="EMBL/GenBank/DDBJ databases">
        <title>Bacterial strain isolated from the female urinary microbiota.</title>
        <authorList>
            <person name="Thomas-White K."/>
            <person name="Kumar N."/>
            <person name="Forster S."/>
            <person name="Putonti C."/>
            <person name="Lawley T."/>
            <person name="Wolfe A.J."/>
        </authorList>
    </citation>
    <scope>NUCLEOTIDE SEQUENCE [LARGE SCALE GENOMIC DNA]</scope>
    <source>
        <strain evidence="7 8">UMB1301</strain>
    </source>
</reference>
<dbReference type="RefSeq" id="WP_102239640.1">
    <property type="nucleotide sequence ID" value="NZ_PNHK01000313.1"/>
</dbReference>